<dbReference type="Pfam" id="PF07726">
    <property type="entry name" value="AAA_3"/>
    <property type="match status" value="1"/>
</dbReference>
<name>A0ABT2SXF1_9FIRM</name>
<evidence type="ECO:0000259" key="1">
    <source>
        <dbReference type="Pfam" id="PF07726"/>
    </source>
</evidence>
<dbReference type="Gene3D" id="3.40.50.300">
    <property type="entry name" value="P-loop containing nucleotide triphosphate hydrolases"/>
    <property type="match status" value="1"/>
</dbReference>
<gene>
    <name evidence="3" type="ORF">OCV55_11215</name>
</gene>
<evidence type="ECO:0000313" key="3">
    <source>
        <dbReference type="EMBL" id="MCU6739230.1"/>
    </source>
</evidence>
<dbReference type="PIRSF" id="PIRSF002849">
    <property type="entry name" value="AAA_ATPase_chaperone_MoxR_prd"/>
    <property type="match status" value="1"/>
</dbReference>
<dbReference type="InterPro" id="IPR041628">
    <property type="entry name" value="ChlI/MoxR_AAA_lid"/>
</dbReference>
<evidence type="ECO:0000313" key="4">
    <source>
        <dbReference type="Proteomes" id="UP001208364"/>
    </source>
</evidence>
<dbReference type="PANTHER" id="PTHR42759:SF5">
    <property type="entry name" value="METHANOL DEHYDROGENASE REGULATOR"/>
    <property type="match status" value="1"/>
</dbReference>
<feature type="domain" description="ATPase AAA-3" evidence="1">
    <location>
        <begin position="34"/>
        <end position="164"/>
    </location>
</feature>
<dbReference type="InterPro" id="IPR011703">
    <property type="entry name" value="ATPase_AAA-3"/>
</dbReference>
<dbReference type="EMBL" id="JAOQJR010000013">
    <property type="protein sequence ID" value="MCU6739230.1"/>
    <property type="molecule type" value="Genomic_DNA"/>
</dbReference>
<protein>
    <submittedName>
        <fullName evidence="3">MoxR family ATPase</fullName>
    </submittedName>
</protein>
<dbReference type="Pfam" id="PF17863">
    <property type="entry name" value="AAA_lid_2"/>
    <property type="match status" value="1"/>
</dbReference>
<dbReference type="Proteomes" id="UP001208364">
    <property type="component" value="Unassembled WGS sequence"/>
</dbReference>
<dbReference type="PANTHER" id="PTHR42759">
    <property type="entry name" value="MOXR FAMILY PROTEIN"/>
    <property type="match status" value="1"/>
</dbReference>
<sequence>MNELELVINEVKKAVVGKDEHIKKILACILARGHVLLEDIPGVGKTNLTLALSKALSLDFHRMQFTSDVLPGDVTGFIIYNQKTNDFEYKEGPIMCNLFLADEINRTSPKTQSALLEVMEEGRTTVDGITYQLPQPFTVLATQNPYGSAGTQLLPDSQLDHFMVRLTMGYPSLEDEIEILKRKSQENPLDIIRSVCKPQDIIELQKQVDQVYVDDKIYDYIVRIIHKTRDHELIQQGASPRTSISLLKMVKAIAYMDHRNYVIPDDIKKVIYDVLSHRLILTYDAKVKDVVIQDVIKSILKEVKEPKIKI</sequence>
<dbReference type="Gene3D" id="1.10.8.80">
    <property type="entry name" value="Magnesium chelatase subunit I, C-Terminal domain"/>
    <property type="match status" value="1"/>
</dbReference>
<keyword evidence="4" id="KW-1185">Reference proteome</keyword>
<proteinExistence type="predicted"/>
<organism evidence="3 4">
    <name type="scientific">[Clostridium] ammoniilyticum</name>
    <dbReference type="NCBI Taxonomy" id="2981784"/>
    <lineage>
        <taxon>Bacteria</taxon>
        <taxon>Bacillati</taxon>
        <taxon>Bacillota</taxon>
        <taxon>Erysipelotrichia</taxon>
        <taxon>Erysipelotrichales</taxon>
        <taxon>Coprobacillaceae</taxon>
        <taxon>Faecalibacillus</taxon>
    </lineage>
</organism>
<dbReference type="SUPFAM" id="SSF52540">
    <property type="entry name" value="P-loop containing nucleoside triphosphate hydrolases"/>
    <property type="match status" value="1"/>
</dbReference>
<dbReference type="InterPro" id="IPR050764">
    <property type="entry name" value="CbbQ/NirQ/NorQ/GpvN"/>
</dbReference>
<feature type="domain" description="ChlI/MoxR AAA lid" evidence="2">
    <location>
        <begin position="227"/>
        <end position="296"/>
    </location>
</feature>
<accession>A0ABT2SXF1</accession>
<reference evidence="3 4" key="1">
    <citation type="journal article" date="2021" name="ISME Commun">
        <title>Automated analysis of genomic sequences facilitates high-throughput and comprehensive description of bacteria.</title>
        <authorList>
            <person name="Hitch T.C.A."/>
        </authorList>
    </citation>
    <scope>NUCLEOTIDE SEQUENCE [LARGE SCALE GENOMIC DNA]</scope>
    <source>
        <strain evidence="3 4">H4_15</strain>
    </source>
</reference>
<dbReference type="InterPro" id="IPR027417">
    <property type="entry name" value="P-loop_NTPase"/>
</dbReference>
<comment type="caution">
    <text evidence="3">The sequence shown here is derived from an EMBL/GenBank/DDBJ whole genome shotgun (WGS) entry which is preliminary data.</text>
</comment>
<dbReference type="RefSeq" id="WP_147580648.1">
    <property type="nucleotide sequence ID" value="NZ_JAOQJR010000013.1"/>
</dbReference>
<evidence type="ECO:0000259" key="2">
    <source>
        <dbReference type="Pfam" id="PF17863"/>
    </source>
</evidence>